<evidence type="ECO:0000313" key="2">
    <source>
        <dbReference type="Proteomes" id="UP000829398"/>
    </source>
</evidence>
<protein>
    <submittedName>
        <fullName evidence="1">Cyclic nucleotide-gated ion channel 15</fullName>
    </submittedName>
</protein>
<name>A0ACB8IUG6_CITSI</name>
<gene>
    <name evidence="1" type="ORF">KPL71_024724</name>
</gene>
<dbReference type="Proteomes" id="UP000829398">
    <property type="component" value="Chromosome 8"/>
</dbReference>
<organism evidence="1 2">
    <name type="scientific">Citrus sinensis</name>
    <name type="common">Sweet orange</name>
    <name type="synonym">Citrus aurantium var. sinensis</name>
    <dbReference type="NCBI Taxonomy" id="2711"/>
    <lineage>
        <taxon>Eukaryota</taxon>
        <taxon>Viridiplantae</taxon>
        <taxon>Streptophyta</taxon>
        <taxon>Embryophyta</taxon>
        <taxon>Tracheophyta</taxon>
        <taxon>Spermatophyta</taxon>
        <taxon>Magnoliopsida</taxon>
        <taxon>eudicotyledons</taxon>
        <taxon>Gunneridae</taxon>
        <taxon>Pentapetalae</taxon>
        <taxon>rosids</taxon>
        <taxon>malvids</taxon>
        <taxon>Sapindales</taxon>
        <taxon>Rutaceae</taxon>
        <taxon>Aurantioideae</taxon>
        <taxon>Citrus</taxon>
    </lineage>
</organism>
<comment type="caution">
    <text evidence="1">The sequence shown here is derived from an EMBL/GenBank/DDBJ whole genome shotgun (WGS) entry which is preliminary data.</text>
</comment>
<proteinExistence type="predicted"/>
<evidence type="ECO:0000313" key="1">
    <source>
        <dbReference type="EMBL" id="KAH9700525.1"/>
    </source>
</evidence>
<reference evidence="2" key="1">
    <citation type="journal article" date="2023" name="Hortic. Res.">
        <title>A chromosome-level phased genome enabling allele-level studies in sweet orange: a case study on citrus Huanglongbing tolerance.</title>
        <authorList>
            <person name="Wu B."/>
            <person name="Yu Q."/>
            <person name="Deng Z."/>
            <person name="Duan Y."/>
            <person name="Luo F."/>
            <person name="Gmitter F. Jr."/>
        </authorList>
    </citation>
    <scope>NUCLEOTIDE SEQUENCE [LARGE SCALE GENOMIC DNA]</scope>
    <source>
        <strain evidence="2">cv. Valencia</strain>
    </source>
</reference>
<keyword evidence="2" id="KW-1185">Reference proteome</keyword>
<accession>A0ACB8IUG6</accession>
<dbReference type="EMBL" id="CM039177">
    <property type="protein sequence ID" value="KAH9700525.1"/>
    <property type="molecule type" value="Genomic_DNA"/>
</dbReference>
<sequence length="664" mass="76248">MYVYNLLPFCFCRVQDDLEESGTDKIMQKQRGEMVQMPKPQSSKKASEASIENKGKSLKAKVRGRVFSEDYEKVKKHIILYPNGKTIRLWSKIFLVACLVSVFLDPLFLYLPIVRREEMCIDNGVRTLETTLTIIRILADVFYVIQIFVRFRTAYVSPSSRVFGRGEFVVDPSKIASRYLQRGFWLDFIAALPLPQIVEATGIVTQKAWAAAAYNLLLYMLASHVSGACWYLLSVERQEACWRSACNLEKPLCELGFFDCCRLEDPQRINWFKSSNVSNISQDSYNGPHTNIGFYQFGIYTDAALNNVTGSSILNKYLYCFWWGLRNLSSLGQNLATSTYIGEILFTIVIATLGLVLFSLLIGNMQRYLQSTSIRMEEWRIKRTDTEQWMHHRQLPPELRHSVRKFDQYKWVATRGVDEEAILHELPFDLRREIKRHLCLNLVRRVPLFHQMDETILDVICERLKPVLGTKGIFLVREGDPVQQMLFIVRGQLDSYTTNGGHFGFFNSSRIGPGDFCGEELLTWALDPRPTVILPSSTRSVKAITEVEAFTLIAEDFTFVASQFRRLHSKQLRHKFRHHSHHWRTWAACFIQAAWRRHKNLKETAKVKSGSEPGQPSGTGSFWDHYAESLIARNSSGSFKQAAGPSSDVVYSSLQKPGEPDFEE</sequence>